<dbReference type="Proteomes" id="UP000183926">
    <property type="component" value="Unassembled WGS sequence"/>
</dbReference>
<reference evidence="2 3" key="1">
    <citation type="submission" date="2016-10" db="EMBL/GenBank/DDBJ databases">
        <authorList>
            <person name="de Groot N.N."/>
        </authorList>
    </citation>
    <scope>NUCLEOTIDE SEQUENCE [LARGE SCALE GENOMIC DNA]</scope>
    <source>
        <strain evidence="2 3">Nm24</strain>
    </source>
</reference>
<dbReference type="RefSeq" id="WP_074927304.1">
    <property type="nucleotide sequence ID" value="NZ_FPBL01000002.1"/>
</dbReference>
<dbReference type="OrthoDB" id="9805159at2"/>
<dbReference type="GO" id="GO:0005975">
    <property type="term" value="P:carbohydrate metabolic process"/>
    <property type="evidence" value="ECO:0007669"/>
    <property type="project" value="InterPro"/>
</dbReference>
<proteinExistence type="predicted"/>
<evidence type="ECO:0000313" key="3">
    <source>
        <dbReference type="Proteomes" id="UP000183926"/>
    </source>
</evidence>
<evidence type="ECO:0000259" key="1">
    <source>
        <dbReference type="SMART" id="SM00642"/>
    </source>
</evidence>
<dbReference type="InterPro" id="IPR017853">
    <property type="entry name" value="GH"/>
</dbReference>
<organism evidence="2 3">
    <name type="scientific">Nitrosomonas eutropha</name>
    <dbReference type="NCBI Taxonomy" id="916"/>
    <lineage>
        <taxon>Bacteria</taxon>
        <taxon>Pseudomonadati</taxon>
        <taxon>Pseudomonadota</taxon>
        <taxon>Betaproteobacteria</taxon>
        <taxon>Nitrosomonadales</taxon>
        <taxon>Nitrosomonadaceae</taxon>
        <taxon>Nitrosomonas</taxon>
    </lineage>
</organism>
<dbReference type="AlphaFoldDB" id="A0A1I7G8K3"/>
<dbReference type="CDD" id="cd11347">
    <property type="entry name" value="AmyAc_1"/>
    <property type="match status" value="1"/>
</dbReference>
<name>A0A1I7G8K3_9PROT</name>
<dbReference type="SMART" id="SM00642">
    <property type="entry name" value="Aamy"/>
    <property type="match status" value="1"/>
</dbReference>
<feature type="domain" description="Glycosyl hydrolase family 13 catalytic" evidence="1">
    <location>
        <begin position="70"/>
        <end position="388"/>
    </location>
</feature>
<gene>
    <name evidence="2" type="ORF">SAMN05216339_102290</name>
</gene>
<evidence type="ECO:0000313" key="2">
    <source>
        <dbReference type="EMBL" id="SFU44753.1"/>
    </source>
</evidence>
<dbReference type="EMBL" id="FPBL01000002">
    <property type="protein sequence ID" value="SFU44753.1"/>
    <property type="molecule type" value="Genomic_DNA"/>
</dbReference>
<protein>
    <submittedName>
        <fullName evidence="2">Alpha amylase, catalytic domain</fullName>
    </submittedName>
</protein>
<dbReference type="Pfam" id="PF00128">
    <property type="entry name" value="Alpha-amylase"/>
    <property type="match status" value="1"/>
</dbReference>
<dbReference type="PANTHER" id="PTHR47786">
    <property type="entry name" value="ALPHA-1,4-GLUCAN:MALTOSE-1-PHOSPHATE MALTOSYLTRANSFERASE"/>
    <property type="match status" value="1"/>
</dbReference>
<sequence>MTIPSYPLLYQLNARIRQYELSRAAISPPPLNDWPDSEWDRLAELGFDWVWLLGVWETGKAGQHVSRTQSGWQKSFKATCLPDLSETDICGSCFAITRYQVADRLGGNKALQHLRHKLNERGLRLMLDFVPNHTALDHPWMQTHPEFYINGTREDLQRNPQNYVALVSNSSGKDQRIFAYGRDPYFDGWPDTLQLDYSNPAVQQAMQVELLNIAKLCDGVRCDMAMLLLPQIFERTWQRSITSFWPATIQAVRKQFPGFLFLAEVYWDLEWALQQQGFDYTYDKRLYDRLLSQAPKPVHDHLTADITYQRKLTRFLENHDEQRAATVFPPTVHEAAAMINYLAPGMRFFQAGQLEGKRVHIPMHLCRSPDEPTDSRLSHFYQQLLQILKNPVLRQGNWVLLECLPAQKENGTWNNFIAYHWQGESSDSLLIIVNYAPHPGQCLLEFADLQPGESTKSWHDLMNLSESLPVRIENITQLFVDLPAWGYHILEK</sequence>
<dbReference type="PANTHER" id="PTHR47786:SF2">
    <property type="entry name" value="GLYCOSYL HYDROLASE FAMILY 13 CATALYTIC DOMAIN-CONTAINING PROTEIN"/>
    <property type="match status" value="1"/>
</dbReference>
<dbReference type="Gene3D" id="3.20.20.80">
    <property type="entry name" value="Glycosidases"/>
    <property type="match status" value="1"/>
</dbReference>
<accession>A0A1I7G8K3</accession>
<dbReference type="InterPro" id="IPR006047">
    <property type="entry name" value="GH13_cat_dom"/>
</dbReference>
<dbReference type="SUPFAM" id="SSF51445">
    <property type="entry name" value="(Trans)glycosidases"/>
    <property type="match status" value="1"/>
</dbReference>